<proteinExistence type="inferred from homology"/>
<dbReference type="Pfam" id="PF08743">
    <property type="entry name" value="Nse4_C"/>
    <property type="match status" value="1"/>
</dbReference>
<gene>
    <name evidence="10" type="primary">WBGene00304910</name>
</gene>
<evidence type="ECO:0000256" key="1">
    <source>
        <dbReference type="ARBA" id="ARBA00004123"/>
    </source>
</evidence>
<protein>
    <recommendedName>
        <fullName evidence="7">Non-structural maintenance of chromosomes element 4</fullName>
    </recommendedName>
</protein>
<evidence type="ECO:0000256" key="4">
    <source>
        <dbReference type="ARBA" id="ARBA00023172"/>
    </source>
</evidence>
<feature type="region of interest" description="Disordered" evidence="8">
    <location>
        <begin position="1"/>
        <end position="39"/>
    </location>
</feature>
<dbReference type="GO" id="GO:0006281">
    <property type="term" value="P:DNA repair"/>
    <property type="evidence" value="ECO:0000318"/>
    <property type="project" value="GO_Central"/>
</dbReference>
<name>A0A8R1Z4G3_PRIPA</name>
<keyword evidence="4 7" id="KW-0233">DNA recombination</keyword>
<dbReference type="InterPro" id="IPR027786">
    <property type="entry name" value="Nse4/EID"/>
</dbReference>
<accession>A0A8R1Z4G3</accession>
<sequence>MADGDSDRSEDEMRARYKDENEFHLTDEQKKAARKLTQMPDGVNSNAIYKERSEIREHYYTMSNKVQEATRELAENGKTDLLDTEEGYNEVEGMLTKAHGFYNKIGASTKELACDAHFMKNISQLMLASIQKLHKAHIEKTLRPKDFVEKILETSTFYNDEPIKLISSDPSTSDLLDDSDDEEEFRPNNAKKRCMELFVLVPDGVENDGVMPATQWASFGRRFGSFLKIAPTLTYFRPLLQETAPLPQQPKAKRERLPKDDKSKAKAVVLCEKDKNHDDPDQSVTRELDCIRKSLRREMRKQKSRIIPYYWFVIDPTDFSKSVENMFYTSFLVKDNHIRIEIDQQKGLPMIVLQAAEGDDEFPLSATAAPSTIDAAAEVAGENCTATQQAIVGFAYDIWEGMIECLNITEPVIRR</sequence>
<evidence type="ECO:0000256" key="6">
    <source>
        <dbReference type="ARBA" id="ARBA00023242"/>
    </source>
</evidence>
<keyword evidence="5 7" id="KW-0234">DNA repair</keyword>
<evidence type="ECO:0000256" key="5">
    <source>
        <dbReference type="ARBA" id="ARBA00023204"/>
    </source>
</evidence>
<evidence type="ECO:0000313" key="10">
    <source>
        <dbReference type="EnsemblMetazoa" id="PPA47053.1"/>
    </source>
</evidence>
<dbReference type="Proteomes" id="UP000005239">
    <property type="component" value="Unassembled WGS sequence"/>
</dbReference>
<reference evidence="10" key="2">
    <citation type="submission" date="2022-06" db="UniProtKB">
        <authorList>
            <consortium name="EnsemblMetazoa"/>
        </authorList>
    </citation>
    <scope>IDENTIFICATION</scope>
    <source>
        <strain evidence="10">PS312</strain>
    </source>
</reference>
<organism evidence="10 11">
    <name type="scientific">Pristionchus pacificus</name>
    <name type="common">Parasitic nematode worm</name>
    <dbReference type="NCBI Taxonomy" id="54126"/>
    <lineage>
        <taxon>Eukaryota</taxon>
        <taxon>Metazoa</taxon>
        <taxon>Ecdysozoa</taxon>
        <taxon>Nematoda</taxon>
        <taxon>Chromadorea</taxon>
        <taxon>Rhabditida</taxon>
        <taxon>Rhabditina</taxon>
        <taxon>Diplogasteromorpha</taxon>
        <taxon>Diplogasteroidea</taxon>
        <taxon>Neodiplogasteridae</taxon>
        <taxon>Pristionchus</taxon>
    </lineage>
</organism>
<dbReference type="AlphaFoldDB" id="A0A8R1Z4G3"/>
<keyword evidence="3 7" id="KW-0227">DNA damage</keyword>
<keyword evidence="6 7" id="KW-0539">Nucleus</keyword>
<evidence type="ECO:0000259" key="9">
    <source>
        <dbReference type="Pfam" id="PF08743"/>
    </source>
</evidence>
<dbReference type="PANTHER" id="PTHR16140:SF0">
    <property type="entry name" value="NON-STRUCTURAL MAINTENANCE OF CHROMOSOMES ELEMENT 4"/>
    <property type="match status" value="1"/>
</dbReference>
<keyword evidence="11" id="KW-1185">Reference proteome</keyword>
<comment type="subcellular location">
    <subcellularLocation>
        <location evidence="1 7">Nucleus</location>
    </subcellularLocation>
</comment>
<evidence type="ECO:0000313" key="11">
    <source>
        <dbReference type="Proteomes" id="UP000005239"/>
    </source>
</evidence>
<comment type="similarity">
    <text evidence="2 7">Belongs to the NSE4 family.</text>
</comment>
<feature type="domain" description="Non-structural maintenance of chromosome element 4 C-terminal" evidence="9">
    <location>
        <begin position="307"/>
        <end position="413"/>
    </location>
</feature>
<dbReference type="EnsemblMetazoa" id="PPA47053.1">
    <property type="protein sequence ID" value="PPA47053.1"/>
    <property type="gene ID" value="WBGene00304910"/>
</dbReference>
<reference evidence="11" key="1">
    <citation type="journal article" date="2008" name="Nat. Genet.">
        <title>The Pristionchus pacificus genome provides a unique perspective on nematode lifestyle and parasitism.</title>
        <authorList>
            <person name="Dieterich C."/>
            <person name="Clifton S.W."/>
            <person name="Schuster L.N."/>
            <person name="Chinwalla A."/>
            <person name="Delehaunty K."/>
            <person name="Dinkelacker I."/>
            <person name="Fulton L."/>
            <person name="Fulton R."/>
            <person name="Godfrey J."/>
            <person name="Minx P."/>
            <person name="Mitreva M."/>
            <person name="Roeseler W."/>
            <person name="Tian H."/>
            <person name="Witte H."/>
            <person name="Yang S.P."/>
            <person name="Wilson R.K."/>
            <person name="Sommer R.J."/>
        </authorList>
    </citation>
    <scope>NUCLEOTIDE SEQUENCE [LARGE SCALE GENOMIC DNA]</scope>
    <source>
        <strain evidence="11">PS312</strain>
    </source>
</reference>
<evidence type="ECO:0000256" key="3">
    <source>
        <dbReference type="ARBA" id="ARBA00022763"/>
    </source>
</evidence>
<evidence type="ECO:0000256" key="2">
    <source>
        <dbReference type="ARBA" id="ARBA00008997"/>
    </source>
</evidence>
<feature type="compositionally biased region" description="Basic and acidic residues" evidence="8">
    <location>
        <begin position="1"/>
        <end position="31"/>
    </location>
</feature>
<dbReference type="GO" id="GO:0005634">
    <property type="term" value="C:nucleus"/>
    <property type="evidence" value="ECO:0000318"/>
    <property type="project" value="GO_Central"/>
</dbReference>
<dbReference type="GO" id="GO:0006310">
    <property type="term" value="P:DNA recombination"/>
    <property type="evidence" value="ECO:0007669"/>
    <property type="project" value="UniProtKB-UniRule"/>
</dbReference>
<comment type="subunit">
    <text evidence="7">Component of the SMC5-SMC6 complex.</text>
</comment>
<dbReference type="PANTHER" id="PTHR16140">
    <property type="entry name" value="NON-STRUCTURAL MAINTENANCE OF CHROMOSOMES ELEMENT 4"/>
    <property type="match status" value="1"/>
</dbReference>
<dbReference type="InterPro" id="IPR014854">
    <property type="entry name" value="Nse4_C"/>
</dbReference>
<dbReference type="GO" id="GO:0030915">
    <property type="term" value="C:Smc5-Smc6 complex"/>
    <property type="evidence" value="ECO:0000318"/>
    <property type="project" value="GO_Central"/>
</dbReference>
<evidence type="ECO:0000256" key="7">
    <source>
        <dbReference type="RuleBase" id="RU365071"/>
    </source>
</evidence>
<evidence type="ECO:0000256" key="8">
    <source>
        <dbReference type="SAM" id="MobiDB-lite"/>
    </source>
</evidence>
<comment type="function">
    <text evidence="7">Component of the SMC5-SMC6 complex, that promotes sister chromatid alignment after DNA damage and facilitates double-stranded DNA breaks (DSBs) repair via homologous recombination between sister chromatids.</text>
</comment>